<evidence type="ECO:0000313" key="2">
    <source>
        <dbReference type="Proteomes" id="UP000260814"/>
    </source>
</evidence>
<protein>
    <submittedName>
        <fullName evidence="1">Uncharacterized protein</fullName>
    </submittedName>
</protein>
<dbReference type="RefSeq" id="WP_117702184.1">
    <property type="nucleotide sequence ID" value="NZ_QSTW01000013.1"/>
</dbReference>
<evidence type="ECO:0000313" key="1">
    <source>
        <dbReference type="EMBL" id="RGM90390.1"/>
    </source>
</evidence>
<sequence length="175" mass="20309">MDFKSQIATTRDQSEILLSLGLKPETADMVYHYTNSRVKSWEWELQTKPPTLRGKYWTPERIAKLKSPFHKHPDGTLMTGEEIFDALWGKDVPAWSLTRIQKIMPKDIVLGNNRWGLFISTDDIAYFSFNEDKTINYLTGFDTGDDGSIFNAAIGMFEWLIENNHLNKEYLKEKP</sequence>
<dbReference type="EMBL" id="QSTW01000013">
    <property type="protein sequence ID" value="RGM90390.1"/>
    <property type="molecule type" value="Genomic_DNA"/>
</dbReference>
<proteinExistence type="predicted"/>
<comment type="caution">
    <text evidence="1">The sequence shown here is derived from an EMBL/GenBank/DDBJ whole genome shotgun (WGS) entry which is preliminary data.</text>
</comment>
<accession>A0A3E4Z886</accession>
<name>A0A3E4Z886_9BACT</name>
<organism evidence="1 2">
    <name type="scientific">Phocaeicola plebeius</name>
    <dbReference type="NCBI Taxonomy" id="310297"/>
    <lineage>
        <taxon>Bacteria</taxon>
        <taxon>Pseudomonadati</taxon>
        <taxon>Bacteroidota</taxon>
        <taxon>Bacteroidia</taxon>
        <taxon>Bacteroidales</taxon>
        <taxon>Bacteroidaceae</taxon>
        <taxon>Phocaeicola</taxon>
    </lineage>
</organism>
<reference evidence="1 2" key="1">
    <citation type="submission" date="2018-08" db="EMBL/GenBank/DDBJ databases">
        <title>A genome reference for cultivated species of the human gut microbiota.</title>
        <authorList>
            <person name="Zou Y."/>
            <person name="Xue W."/>
            <person name="Luo G."/>
        </authorList>
    </citation>
    <scope>NUCLEOTIDE SEQUENCE [LARGE SCALE GENOMIC DNA]</scope>
    <source>
        <strain evidence="1 2">OM06-2</strain>
    </source>
</reference>
<gene>
    <name evidence="1" type="ORF">DXB87_10845</name>
</gene>
<dbReference type="AlphaFoldDB" id="A0A3E4Z886"/>
<dbReference type="Proteomes" id="UP000260814">
    <property type="component" value="Unassembled WGS sequence"/>
</dbReference>